<dbReference type="SMART" id="SM00952">
    <property type="entry name" value="RAP"/>
    <property type="match status" value="1"/>
</dbReference>
<dbReference type="InterPro" id="IPR013584">
    <property type="entry name" value="RAP"/>
</dbReference>
<proteinExistence type="predicted"/>
<evidence type="ECO:0000313" key="4">
    <source>
        <dbReference type="Proteomes" id="UP001195914"/>
    </source>
</evidence>
<sequence>MQYGLSIAAAASILSVVACLYAVISCGLLANTRRATKSRNLSVILCLLLLLGNFEGRSHVERLNYVIEGAAAAPVCRGSEIIAHPWRYLGADIGVTQNRSCVFIHRSQGPNTSCSRRNTLEMIEKNVEGSCEGVDNGTNIAVEEPSAEESKSDRPLISWRAGAKRIRRGSIPKPRTMADIIKYRIISQPPSLKYTRRVLARKPWKRMNIPERIQQEKQKIEETDKYLDKYFYNYLMMKGTDSGFSDGVKHIDATLFKSANATAEKMEGSSNESEHTINQYNMDEIMQIWNTKGGYFYTTIPKTVAMLQIIRRIAKESNADTNMRNNIREHTCFKRIVGSVVRHIKCVTRIELPKHLKNYDKLTRKIPMFSEQQMTTIFTVLAYFGFRNEKVIQALLNHAKPFKNFTPEDMRSIIMACLSMKFDPSPIVEEYIEKLKSAMKDGPEPKMPPGGEMEYYLDVLHICNQTDHMDNWTFTHIADLVKKQEKITLEDAANAVCLFTDVQHLDETLFQHLYDVLTNNIDSIKRKTMVKKLISSLAMSHFKPPKQLVDHLANMLLKEVNAYSLVEVTTAMRNLALMDCYNEDLCRKVFNLGIFVNPPSVKVLQQINLQLNKKKTVYAAYLHPVSSSSLNVVFGNLYQAYLGYRTLAKNKNKMRLPESAEIRLKVLANDGRSLMMQEIYTSGVKNWTFTSSSFHIQVRDLLKEAFDIDCEIEHVTNEGLVIDIAILPSSLSKLTEKLGAKDFLKDKRCAIEVHGPFHYLQKSTDQFPPPLNNTTLFKERILRENGWDVSHLQYWSFVPWMKKEHKIKVLERLLPKWVKNVCKGAAV</sequence>
<dbReference type="PROSITE" id="PS51286">
    <property type="entry name" value="RAP"/>
    <property type="match status" value="1"/>
</dbReference>
<dbReference type="Proteomes" id="UP001195914">
    <property type="component" value="Unassembled WGS sequence"/>
</dbReference>
<keyword evidence="4" id="KW-1185">Reference proteome</keyword>
<reference evidence="3" key="1">
    <citation type="journal article" date="2014" name="Nucleic Acids Res.">
        <title>The evolutionary dynamics of variant antigen genes in Babesia reveal a history of genomic innovation underlying host-parasite interaction.</title>
        <authorList>
            <person name="Jackson A.P."/>
            <person name="Otto T.D."/>
            <person name="Darby A."/>
            <person name="Ramaprasad A."/>
            <person name="Xia D."/>
            <person name="Echaide I.E."/>
            <person name="Farber M."/>
            <person name="Gahlot S."/>
            <person name="Gamble J."/>
            <person name="Gupta D."/>
            <person name="Gupta Y."/>
            <person name="Jackson L."/>
            <person name="Malandrin L."/>
            <person name="Malas T.B."/>
            <person name="Moussa E."/>
            <person name="Nair M."/>
            <person name="Reid A.J."/>
            <person name="Sanders M."/>
            <person name="Sharma J."/>
            <person name="Tracey A."/>
            <person name="Quail M.A."/>
            <person name="Weir W."/>
            <person name="Wastling J.M."/>
            <person name="Hall N."/>
            <person name="Willadsen P."/>
            <person name="Lingelbach K."/>
            <person name="Shiels B."/>
            <person name="Tait A."/>
            <person name="Berriman M."/>
            <person name="Allred D.R."/>
            <person name="Pain A."/>
        </authorList>
    </citation>
    <scope>NUCLEOTIDE SEQUENCE</scope>
    <source>
        <strain evidence="3">1802A</strain>
    </source>
</reference>
<keyword evidence="1" id="KW-0472">Membrane</keyword>
<reference evidence="3" key="2">
    <citation type="submission" date="2021-05" db="EMBL/GenBank/DDBJ databases">
        <authorList>
            <person name="Pain A."/>
        </authorList>
    </citation>
    <scope>NUCLEOTIDE SEQUENCE</scope>
    <source>
        <strain evidence="3">1802A</strain>
    </source>
</reference>
<accession>A0AAD9LFD9</accession>
<keyword evidence="1" id="KW-0812">Transmembrane</keyword>
<name>A0AAD9LFD9_BABDI</name>
<organism evidence="3 4">
    <name type="scientific">Babesia divergens</name>
    <dbReference type="NCBI Taxonomy" id="32595"/>
    <lineage>
        <taxon>Eukaryota</taxon>
        <taxon>Sar</taxon>
        <taxon>Alveolata</taxon>
        <taxon>Apicomplexa</taxon>
        <taxon>Aconoidasida</taxon>
        <taxon>Piroplasmida</taxon>
        <taxon>Babesiidae</taxon>
        <taxon>Babesia</taxon>
    </lineage>
</organism>
<feature type="transmembrane region" description="Helical" evidence="1">
    <location>
        <begin position="6"/>
        <end position="29"/>
    </location>
</feature>
<evidence type="ECO:0000313" key="3">
    <source>
        <dbReference type="EMBL" id="KAK1933369.1"/>
    </source>
</evidence>
<evidence type="ECO:0000259" key="2">
    <source>
        <dbReference type="PROSITE" id="PS51286"/>
    </source>
</evidence>
<dbReference type="EMBL" id="JAHBMH010000073">
    <property type="protein sequence ID" value="KAK1933369.1"/>
    <property type="molecule type" value="Genomic_DNA"/>
</dbReference>
<evidence type="ECO:0000256" key="1">
    <source>
        <dbReference type="SAM" id="Phobius"/>
    </source>
</evidence>
<dbReference type="AlphaFoldDB" id="A0AAD9LFD9"/>
<gene>
    <name evidence="3" type="ORF">X943_003360</name>
</gene>
<keyword evidence="1" id="KW-1133">Transmembrane helix</keyword>
<comment type="caution">
    <text evidence="3">The sequence shown here is derived from an EMBL/GenBank/DDBJ whole genome shotgun (WGS) entry which is preliminary data.</text>
</comment>
<protein>
    <submittedName>
        <fullName evidence="3">Membrane protein</fullName>
    </submittedName>
</protein>
<feature type="domain" description="RAP" evidence="2">
    <location>
        <begin position="749"/>
        <end position="812"/>
    </location>
</feature>
<dbReference type="Pfam" id="PF08373">
    <property type="entry name" value="RAP"/>
    <property type="match status" value="1"/>
</dbReference>